<reference evidence="1 2" key="2">
    <citation type="submission" date="2020-07" db="EMBL/GenBank/DDBJ databases">
        <title>Genome assembly of wild tea tree DASZ reveals pedigree and selection history of tea varieties.</title>
        <authorList>
            <person name="Zhang W."/>
        </authorList>
    </citation>
    <scope>NUCLEOTIDE SEQUENCE [LARGE SCALE GENOMIC DNA]</scope>
    <source>
        <strain evidence="2">cv. G240</strain>
        <tissue evidence="1">Leaf</tissue>
    </source>
</reference>
<dbReference type="EMBL" id="JACBKZ010000012">
    <property type="protein sequence ID" value="KAF5936739.1"/>
    <property type="molecule type" value="Genomic_DNA"/>
</dbReference>
<dbReference type="Proteomes" id="UP000593564">
    <property type="component" value="Unassembled WGS sequence"/>
</dbReference>
<protein>
    <submittedName>
        <fullName evidence="1">Uncharacterized protein</fullName>
    </submittedName>
</protein>
<evidence type="ECO:0000313" key="1">
    <source>
        <dbReference type="EMBL" id="KAF5936739.1"/>
    </source>
</evidence>
<gene>
    <name evidence="1" type="ORF">HYC85_024245</name>
</gene>
<reference evidence="2" key="1">
    <citation type="journal article" date="2020" name="Nat. Commun.">
        <title>Genome assembly of wild tea tree DASZ reveals pedigree and selection history of tea varieties.</title>
        <authorList>
            <person name="Zhang W."/>
            <person name="Zhang Y."/>
            <person name="Qiu H."/>
            <person name="Guo Y."/>
            <person name="Wan H."/>
            <person name="Zhang X."/>
            <person name="Scossa F."/>
            <person name="Alseekh S."/>
            <person name="Zhang Q."/>
            <person name="Wang P."/>
            <person name="Xu L."/>
            <person name="Schmidt M.H."/>
            <person name="Jia X."/>
            <person name="Li D."/>
            <person name="Zhu A."/>
            <person name="Guo F."/>
            <person name="Chen W."/>
            <person name="Ni D."/>
            <person name="Usadel B."/>
            <person name="Fernie A.R."/>
            <person name="Wen W."/>
        </authorList>
    </citation>
    <scope>NUCLEOTIDE SEQUENCE [LARGE SCALE GENOMIC DNA]</scope>
    <source>
        <strain evidence="2">cv. G240</strain>
    </source>
</reference>
<accession>A0A7J7G7L1</accession>
<sequence length="64" mass="7451">MEPRREREKEVNSGVNDSKKKKKIEEICFDGRPKIWAGLFKKHGVRRRRDSCPGPIGVCHMSLE</sequence>
<proteinExistence type="predicted"/>
<keyword evidence="2" id="KW-1185">Reference proteome</keyword>
<comment type="caution">
    <text evidence="1">The sequence shown here is derived from an EMBL/GenBank/DDBJ whole genome shotgun (WGS) entry which is preliminary data.</text>
</comment>
<organism evidence="1 2">
    <name type="scientific">Camellia sinensis</name>
    <name type="common">Tea plant</name>
    <name type="synonym">Thea sinensis</name>
    <dbReference type="NCBI Taxonomy" id="4442"/>
    <lineage>
        <taxon>Eukaryota</taxon>
        <taxon>Viridiplantae</taxon>
        <taxon>Streptophyta</taxon>
        <taxon>Embryophyta</taxon>
        <taxon>Tracheophyta</taxon>
        <taxon>Spermatophyta</taxon>
        <taxon>Magnoliopsida</taxon>
        <taxon>eudicotyledons</taxon>
        <taxon>Gunneridae</taxon>
        <taxon>Pentapetalae</taxon>
        <taxon>asterids</taxon>
        <taxon>Ericales</taxon>
        <taxon>Theaceae</taxon>
        <taxon>Camellia</taxon>
    </lineage>
</organism>
<dbReference type="AlphaFoldDB" id="A0A7J7G7L1"/>
<name>A0A7J7G7L1_CAMSI</name>
<evidence type="ECO:0000313" key="2">
    <source>
        <dbReference type="Proteomes" id="UP000593564"/>
    </source>
</evidence>